<keyword evidence="1" id="KW-1133">Transmembrane helix</keyword>
<feature type="transmembrane region" description="Helical" evidence="1">
    <location>
        <begin position="53"/>
        <end position="73"/>
    </location>
</feature>
<sequence length="82" mass="9075">MPKDQLYEIFGEVISSRHFLKAFIITVTATFLMYFAAPAIVNALGKEDLLKALRVTLSALGAFVGFIISSAIIEPKRIVEEE</sequence>
<dbReference type="PATRIC" id="fig|55802.8.peg.1949"/>
<feature type="transmembrane region" description="Helical" evidence="1">
    <location>
        <begin position="20"/>
        <end position="41"/>
    </location>
</feature>
<dbReference type="AlphaFoldDB" id="A0A0S1XDW3"/>
<keyword evidence="1" id="KW-0812">Transmembrane</keyword>
<dbReference type="RefSeq" id="WP_056934377.1">
    <property type="nucleotide sequence ID" value="NZ_CP013050.1"/>
</dbReference>
<protein>
    <submittedName>
        <fullName evidence="2">Uncharacterized protein</fullName>
    </submittedName>
</protein>
<evidence type="ECO:0000313" key="2">
    <source>
        <dbReference type="EMBL" id="ALM75872.1"/>
    </source>
</evidence>
<evidence type="ECO:0000256" key="1">
    <source>
        <dbReference type="SAM" id="Phobius"/>
    </source>
</evidence>
<accession>A0A0S1XDW3</accession>
<dbReference type="Proteomes" id="UP000066042">
    <property type="component" value="Chromosome"/>
</dbReference>
<gene>
    <name evidence="2" type="ORF">TBCH5v1_1969</name>
</gene>
<dbReference type="EMBL" id="CP013050">
    <property type="protein sequence ID" value="ALM75872.1"/>
    <property type="molecule type" value="Genomic_DNA"/>
</dbReference>
<organism evidence="2 3">
    <name type="scientific">Thermococcus barophilus</name>
    <dbReference type="NCBI Taxonomy" id="55802"/>
    <lineage>
        <taxon>Archaea</taxon>
        <taxon>Methanobacteriati</taxon>
        <taxon>Methanobacteriota</taxon>
        <taxon>Thermococci</taxon>
        <taxon>Thermococcales</taxon>
        <taxon>Thermococcaceae</taxon>
        <taxon>Thermococcus</taxon>
    </lineage>
</organism>
<reference evidence="2 3" key="1">
    <citation type="journal article" date="2016" name="Genome Announc.">
        <title>Complete genome sequence of the hyperthermophilic and piezophilic archaeon Thermococcus barophilus Ch5, capable of growth at the expense of hydrogenogenesis from carbon monoxide and formate.</title>
        <authorList>
            <person name="Oger P."/>
            <person name="Sokolova T.G."/>
            <person name="Kozhevnikova D.A."/>
            <person name="Taranov E.A."/>
            <person name="Vannier P."/>
            <person name="Lee H.S."/>
            <person name="Kwon K.K."/>
            <person name="Kang S.G."/>
            <person name="Lee J.H."/>
            <person name="Bonch-Osmolovskaya E.A."/>
            <person name="Lebedinsky A.V."/>
        </authorList>
    </citation>
    <scope>NUCLEOTIDE SEQUENCE [LARGE SCALE GENOMIC DNA]</scope>
    <source>
        <strain evidence="3">Ch5</strain>
    </source>
</reference>
<evidence type="ECO:0000313" key="3">
    <source>
        <dbReference type="Proteomes" id="UP000066042"/>
    </source>
</evidence>
<keyword evidence="1" id="KW-0472">Membrane</keyword>
<name>A0A0S1XDW3_THEBA</name>
<dbReference type="GeneID" id="26137200"/>
<proteinExistence type="predicted"/>